<dbReference type="Proteomes" id="UP000596857">
    <property type="component" value="Unassembled WGS sequence"/>
</dbReference>
<proteinExistence type="predicted"/>
<dbReference type="EMBL" id="WHOB01000043">
    <property type="protein sequence ID" value="NOU80343.1"/>
    <property type="molecule type" value="Genomic_DNA"/>
</dbReference>
<organism evidence="1 2">
    <name type="scientific">Paenibacillus phytohabitans</name>
    <dbReference type="NCBI Taxonomy" id="2654978"/>
    <lineage>
        <taxon>Bacteria</taxon>
        <taxon>Bacillati</taxon>
        <taxon>Bacillota</taxon>
        <taxon>Bacilli</taxon>
        <taxon>Bacillales</taxon>
        <taxon>Paenibacillaceae</taxon>
        <taxon>Paenibacillus</taxon>
    </lineage>
</organism>
<protein>
    <submittedName>
        <fullName evidence="1">Uncharacterized protein</fullName>
    </submittedName>
</protein>
<accession>A0ABX1YHK7</accession>
<evidence type="ECO:0000313" key="1">
    <source>
        <dbReference type="EMBL" id="NOU80343.1"/>
    </source>
</evidence>
<evidence type="ECO:0000313" key="2">
    <source>
        <dbReference type="Proteomes" id="UP000596857"/>
    </source>
</evidence>
<keyword evidence="2" id="KW-1185">Reference proteome</keyword>
<sequence length="87" mass="10076">MKKMLMPYFVVDQTIYFSDRVEEVIIFKAPSSELADTINTLLNETYSAAYRDGLVASQSEESREINHKLITLSIENTRLKKLLKMDE</sequence>
<comment type="caution">
    <text evidence="1">The sequence shown here is derived from an EMBL/GenBank/DDBJ whole genome shotgun (WGS) entry which is preliminary data.</text>
</comment>
<dbReference type="RefSeq" id="WP_171718007.1">
    <property type="nucleotide sequence ID" value="NZ_WHOB01000043.1"/>
</dbReference>
<gene>
    <name evidence="1" type="ORF">GC101_15845</name>
</gene>
<name>A0ABX1YHK7_9BACL</name>
<reference evidence="1 2" key="1">
    <citation type="submission" date="2019-10" db="EMBL/GenBank/DDBJ databases">
        <title>Description of Paenibacillus terricola sp. nov.</title>
        <authorList>
            <person name="Carlier A."/>
            <person name="Qi S."/>
        </authorList>
    </citation>
    <scope>NUCLEOTIDE SEQUENCE [LARGE SCALE GENOMIC DNA]</scope>
    <source>
        <strain evidence="1 2">LMG 31459</strain>
    </source>
</reference>